<dbReference type="EnsemblPlants" id="OPUNC02G23490.1">
    <property type="protein sequence ID" value="OPUNC02G23490.1"/>
    <property type="gene ID" value="OPUNC02G23490"/>
</dbReference>
<evidence type="ECO:0000256" key="1">
    <source>
        <dbReference type="SAM" id="Phobius"/>
    </source>
</evidence>
<reference evidence="2" key="2">
    <citation type="submission" date="2018-05" db="EMBL/GenBank/DDBJ databases">
        <title>OpunRS2 (Oryza punctata Reference Sequence Version 2).</title>
        <authorList>
            <person name="Zhang J."/>
            <person name="Kudrna D."/>
            <person name="Lee S."/>
            <person name="Talag J."/>
            <person name="Welchert J."/>
            <person name="Wing R.A."/>
        </authorList>
    </citation>
    <scope>NUCLEOTIDE SEQUENCE [LARGE SCALE GENOMIC DNA]</scope>
</reference>
<keyword evidence="1" id="KW-0472">Membrane</keyword>
<name>A0A0E0K2X7_ORYPU</name>
<accession>A0A0E0K2X7</accession>
<keyword evidence="1" id="KW-0812">Transmembrane</keyword>
<evidence type="ECO:0000313" key="3">
    <source>
        <dbReference type="Proteomes" id="UP000026962"/>
    </source>
</evidence>
<sequence length="94" mass="10489">MTSAAAVFPDGRRWCKGGSPSSSPVTTAIFLFFFVVVVGVLVSARWITTTSHLSITNLDEWRTKTVGKLHPFCSWRTKTVGKLHPFCSIENWET</sequence>
<dbReference type="HOGENOM" id="CLU_2389943_0_0_1"/>
<keyword evidence="1" id="KW-1133">Transmembrane helix</keyword>
<dbReference type="Gramene" id="OPUNC02G23490.1">
    <property type="protein sequence ID" value="OPUNC02G23490.1"/>
    <property type="gene ID" value="OPUNC02G23490"/>
</dbReference>
<keyword evidence="3" id="KW-1185">Reference proteome</keyword>
<protein>
    <submittedName>
        <fullName evidence="2">Uncharacterized protein</fullName>
    </submittedName>
</protein>
<feature type="transmembrane region" description="Helical" evidence="1">
    <location>
        <begin position="28"/>
        <end position="47"/>
    </location>
</feature>
<dbReference type="Proteomes" id="UP000026962">
    <property type="component" value="Chromosome 2"/>
</dbReference>
<dbReference type="AlphaFoldDB" id="A0A0E0K2X7"/>
<reference evidence="2" key="1">
    <citation type="submission" date="2015-04" db="UniProtKB">
        <authorList>
            <consortium name="EnsemblPlants"/>
        </authorList>
    </citation>
    <scope>IDENTIFICATION</scope>
</reference>
<evidence type="ECO:0000313" key="2">
    <source>
        <dbReference type="EnsemblPlants" id="OPUNC02G23490.1"/>
    </source>
</evidence>
<proteinExistence type="predicted"/>
<organism evidence="2">
    <name type="scientific">Oryza punctata</name>
    <name type="common">Red rice</name>
    <dbReference type="NCBI Taxonomy" id="4537"/>
    <lineage>
        <taxon>Eukaryota</taxon>
        <taxon>Viridiplantae</taxon>
        <taxon>Streptophyta</taxon>
        <taxon>Embryophyta</taxon>
        <taxon>Tracheophyta</taxon>
        <taxon>Spermatophyta</taxon>
        <taxon>Magnoliopsida</taxon>
        <taxon>Liliopsida</taxon>
        <taxon>Poales</taxon>
        <taxon>Poaceae</taxon>
        <taxon>BOP clade</taxon>
        <taxon>Oryzoideae</taxon>
        <taxon>Oryzeae</taxon>
        <taxon>Oryzinae</taxon>
        <taxon>Oryza</taxon>
    </lineage>
</organism>